<comment type="caution">
    <text evidence="2">The sequence shown here is derived from an EMBL/GenBank/DDBJ whole genome shotgun (WGS) entry which is preliminary data.</text>
</comment>
<proteinExistence type="predicted"/>
<dbReference type="RefSeq" id="WP_119900867.1">
    <property type="nucleotide sequence ID" value="NZ_QNRC01000027.1"/>
</dbReference>
<organism evidence="2 3">
    <name type="scientific">Paracoccus siganidrum</name>
    <dbReference type="NCBI Taxonomy" id="1276757"/>
    <lineage>
        <taxon>Bacteria</taxon>
        <taxon>Pseudomonadati</taxon>
        <taxon>Pseudomonadota</taxon>
        <taxon>Alphaproteobacteria</taxon>
        <taxon>Rhodobacterales</taxon>
        <taxon>Paracoccaceae</taxon>
        <taxon>Paracoccus</taxon>
    </lineage>
</organism>
<evidence type="ECO:0000313" key="2">
    <source>
        <dbReference type="EMBL" id="RJL02360.1"/>
    </source>
</evidence>
<dbReference type="AlphaFoldDB" id="A0A418ZV86"/>
<protein>
    <submittedName>
        <fullName evidence="2">XRE family transcriptional regulator</fullName>
    </submittedName>
</protein>
<evidence type="ECO:0000259" key="1">
    <source>
        <dbReference type="SMART" id="SM00530"/>
    </source>
</evidence>
<name>A0A418ZV86_9RHOB</name>
<keyword evidence="3" id="KW-1185">Reference proteome</keyword>
<reference evidence="3" key="1">
    <citation type="submission" date="2018-09" db="EMBL/GenBank/DDBJ databases">
        <title>Paracoccus onubensis nov. sp. a moderate halophilic bacterium isolated from Gruta de las Maravillas (Aracena, Spain).</title>
        <authorList>
            <person name="Jurado V."/>
            <person name="Gutierrez-Patricio S."/>
            <person name="Gonzalez-Pimentel J.L."/>
            <person name="Miller A.Z."/>
            <person name="Laiz L."/>
            <person name="Saiz-Jimenez C."/>
        </authorList>
    </citation>
    <scope>NUCLEOTIDE SEQUENCE [LARGE SCALE GENOMIC DNA]</scope>
    <source>
        <strain evidence="3">DSM 26381</strain>
    </source>
</reference>
<dbReference type="SUPFAM" id="SSF47413">
    <property type="entry name" value="lambda repressor-like DNA-binding domains"/>
    <property type="match status" value="1"/>
</dbReference>
<sequence length="172" mass="19113">MTEERLMAHLKAVQDAGWWIIAVDAHGAQLFNGTDGSMIYAPVGEDIPKARGADECVTVTRSAEACAILAERRNAAGLSIEELAELMGQSEAWLVRHENPRTKQAPGIEGFLAWAEVLGVEVYLRPAPMPQTTLRWISGTRNKQPSRERRFAIERSRDVARLAEKQAKGWHP</sequence>
<dbReference type="InterPro" id="IPR001387">
    <property type="entry name" value="Cro/C1-type_HTH"/>
</dbReference>
<gene>
    <name evidence="2" type="ORF">D3P05_21775</name>
</gene>
<dbReference type="SMART" id="SM00530">
    <property type="entry name" value="HTH_XRE"/>
    <property type="match status" value="1"/>
</dbReference>
<dbReference type="GO" id="GO:0003677">
    <property type="term" value="F:DNA binding"/>
    <property type="evidence" value="ECO:0007669"/>
    <property type="project" value="InterPro"/>
</dbReference>
<feature type="domain" description="HTH cro/C1-type" evidence="1">
    <location>
        <begin position="68"/>
        <end position="125"/>
    </location>
</feature>
<evidence type="ECO:0000313" key="3">
    <source>
        <dbReference type="Proteomes" id="UP000283587"/>
    </source>
</evidence>
<dbReference type="Proteomes" id="UP000283587">
    <property type="component" value="Unassembled WGS sequence"/>
</dbReference>
<dbReference type="EMBL" id="QZEW01000147">
    <property type="protein sequence ID" value="RJL02360.1"/>
    <property type="molecule type" value="Genomic_DNA"/>
</dbReference>
<accession>A0A418ZV86</accession>
<dbReference type="CDD" id="cd00093">
    <property type="entry name" value="HTH_XRE"/>
    <property type="match status" value="1"/>
</dbReference>
<dbReference type="InterPro" id="IPR010982">
    <property type="entry name" value="Lambda_DNA-bd_dom_sf"/>
</dbReference>
<dbReference type="Gene3D" id="1.10.260.40">
    <property type="entry name" value="lambda repressor-like DNA-binding domains"/>
    <property type="match status" value="1"/>
</dbReference>